<feature type="transmembrane region" description="Helical" evidence="7">
    <location>
        <begin position="104"/>
        <end position="123"/>
    </location>
</feature>
<feature type="transmembrane region" description="Helical" evidence="7">
    <location>
        <begin position="205"/>
        <end position="225"/>
    </location>
</feature>
<evidence type="ECO:0000313" key="9">
    <source>
        <dbReference type="Proteomes" id="UP000467700"/>
    </source>
</evidence>
<dbReference type="Pfam" id="PF07947">
    <property type="entry name" value="YhhN"/>
    <property type="match status" value="1"/>
</dbReference>
<evidence type="ECO:0000256" key="5">
    <source>
        <dbReference type="ARBA" id="ARBA00023136"/>
    </source>
</evidence>
<keyword evidence="9" id="KW-1185">Reference proteome</keyword>
<accession>A0A8S0WLV1</accession>
<dbReference type="AlphaFoldDB" id="A0A8S0WLV1"/>
<dbReference type="GO" id="GO:0016787">
    <property type="term" value="F:hydrolase activity"/>
    <property type="evidence" value="ECO:0007669"/>
    <property type="project" value="TreeGrafter"/>
</dbReference>
<comment type="subcellular location">
    <subcellularLocation>
        <location evidence="1">Membrane</location>
        <topology evidence="1">Multi-pass membrane protein</topology>
    </subcellularLocation>
</comment>
<dbReference type="GO" id="GO:0016020">
    <property type="term" value="C:membrane"/>
    <property type="evidence" value="ECO:0007669"/>
    <property type="project" value="UniProtKB-SubCell"/>
</dbReference>
<comment type="caution">
    <text evidence="8">The sequence shown here is derived from an EMBL/GenBank/DDBJ whole genome shotgun (WGS) entry which is preliminary data.</text>
</comment>
<evidence type="ECO:0000256" key="3">
    <source>
        <dbReference type="ARBA" id="ARBA00022692"/>
    </source>
</evidence>
<name>A0A8S0WLV1_CYCAE</name>
<proteinExistence type="inferred from homology"/>
<feature type="compositionally biased region" description="Polar residues" evidence="6">
    <location>
        <begin position="152"/>
        <end position="166"/>
    </location>
</feature>
<evidence type="ECO:0000313" key="8">
    <source>
        <dbReference type="EMBL" id="CAA7265557.1"/>
    </source>
</evidence>
<evidence type="ECO:0008006" key="10">
    <source>
        <dbReference type="Google" id="ProtNLM"/>
    </source>
</evidence>
<evidence type="ECO:0000256" key="6">
    <source>
        <dbReference type="SAM" id="MobiDB-lite"/>
    </source>
</evidence>
<evidence type="ECO:0000256" key="1">
    <source>
        <dbReference type="ARBA" id="ARBA00004141"/>
    </source>
</evidence>
<reference evidence="8 9" key="1">
    <citation type="submission" date="2020-01" db="EMBL/GenBank/DDBJ databases">
        <authorList>
            <person name="Gupta K D."/>
        </authorList>
    </citation>
    <scope>NUCLEOTIDE SEQUENCE [LARGE SCALE GENOMIC DNA]</scope>
</reference>
<evidence type="ECO:0000256" key="4">
    <source>
        <dbReference type="ARBA" id="ARBA00022989"/>
    </source>
</evidence>
<keyword evidence="4 7" id="KW-1133">Transmembrane helix</keyword>
<keyword evidence="5 7" id="KW-0472">Membrane</keyword>
<comment type="similarity">
    <text evidence="2">Belongs to the TMEM86 family.</text>
</comment>
<dbReference type="PANTHER" id="PTHR31885:SF6">
    <property type="entry name" value="GH04784P"/>
    <property type="match status" value="1"/>
</dbReference>
<dbReference type="PANTHER" id="PTHR31885">
    <property type="entry name" value="GH04784P"/>
    <property type="match status" value="1"/>
</dbReference>
<dbReference type="OrthoDB" id="2133758at2759"/>
<protein>
    <recommendedName>
        <fullName evidence="10">YhhN-like protein</fullName>
    </recommendedName>
</protein>
<dbReference type="Proteomes" id="UP000467700">
    <property type="component" value="Unassembled WGS sequence"/>
</dbReference>
<evidence type="ECO:0000256" key="7">
    <source>
        <dbReference type="SAM" id="Phobius"/>
    </source>
</evidence>
<evidence type="ECO:0000256" key="2">
    <source>
        <dbReference type="ARBA" id="ARBA00007375"/>
    </source>
</evidence>
<feature type="region of interest" description="Disordered" evidence="6">
    <location>
        <begin position="134"/>
        <end position="167"/>
    </location>
</feature>
<sequence length="333" mass="35853">MMISVASQVSGRLLIPTTTKFNLNMKSFHPPSARDFTLPQPPFPTALTTCLGLLIASEASAFYAGSAGFKVLASLCFLIAGVSTASARLDLLSWTALTDPENRFTVGIVLGLVFSVVGDVLLIPSRANYIQLPQSSDSESKKGKGKKKKGSRPQNQTHSTPDSESPSFKAGMLAFALAHISYTLAFLSTTTLFPTTASPSPPTEIRWGDFGMTLTFGALLTDWLGLLKPELVYGAWFDVPKKMKPLVAVYVAVIVVMVATATATDTGYQRIAGAWLFMISDLFVAANAFGVKEDEESQDKATERRGRGRPEWKSASIGWVAYYAAQMLLAGCI</sequence>
<keyword evidence="3 7" id="KW-0812">Transmembrane</keyword>
<feature type="transmembrane region" description="Helical" evidence="7">
    <location>
        <begin position="246"/>
        <end position="264"/>
    </location>
</feature>
<feature type="transmembrane region" description="Helical" evidence="7">
    <location>
        <begin position="173"/>
        <end position="193"/>
    </location>
</feature>
<gene>
    <name evidence="8" type="ORF">AAE3_LOCUS7767</name>
</gene>
<dbReference type="EMBL" id="CACVBS010000049">
    <property type="protein sequence ID" value="CAA7265557.1"/>
    <property type="molecule type" value="Genomic_DNA"/>
</dbReference>
<organism evidence="8 9">
    <name type="scientific">Cyclocybe aegerita</name>
    <name type="common">Black poplar mushroom</name>
    <name type="synonym">Agrocybe aegerita</name>
    <dbReference type="NCBI Taxonomy" id="1973307"/>
    <lineage>
        <taxon>Eukaryota</taxon>
        <taxon>Fungi</taxon>
        <taxon>Dikarya</taxon>
        <taxon>Basidiomycota</taxon>
        <taxon>Agaricomycotina</taxon>
        <taxon>Agaricomycetes</taxon>
        <taxon>Agaricomycetidae</taxon>
        <taxon>Agaricales</taxon>
        <taxon>Agaricineae</taxon>
        <taxon>Bolbitiaceae</taxon>
        <taxon>Cyclocybe</taxon>
    </lineage>
</organism>
<dbReference type="InterPro" id="IPR012506">
    <property type="entry name" value="TMEM86B-like"/>
</dbReference>
<feature type="transmembrane region" description="Helical" evidence="7">
    <location>
        <begin position="71"/>
        <end position="89"/>
    </location>
</feature>